<evidence type="ECO:0000313" key="2">
    <source>
        <dbReference type="Proteomes" id="UP000019772"/>
    </source>
</evidence>
<evidence type="ECO:0000313" key="1">
    <source>
        <dbReference type="EMBL" id="AHV95424.1"/>
    </source>
</evidence>
<dbReference type="KEGG" id="psab:PSAB_02440"/>
<organism evidence="1 2">
    <name type="scientific">Paenibacillus sabinae T27</name>
    <dbReference type="NCBI Taxonomy" id="1268072"/>
    <lineage>
        <taxon>Bacteria</taxon>
        <taxon>Bacillati</taxon>
        <taxon>Bacillota</taxon>
        <taxon>Bacilli</taxon>
        <taxon>Bacillales</taxon>
        <taxon>Paenibacillaceae</taxon>
        <taxon>Paenibacillus</taxon>
    </lineage>
</organism>
<dbReference type="HOGENOM" id="CLU_2772073_0_0_9"/>
<dbReference type="Proteomes" id="UP000019772">
    <property type="component" value="Chromosome"/>
</dbReference>
<dbReference type="AlphaFoldDB" id="X4ZUE7"/>
<dbReference type="EMBL" id="CP004078">
    <property type="protein sequence ID" value="AHV95424.1"/>
    <property type="molecule type" value="Genomic_DNA"/>
</dbReference>
<keyword evidence="2" id="KW-1185">Reference proteome</keyword>
<name>X4ZUE7_9BACL</name>
<reference evidence="1 2" key="1">
    <citation type="journal article" date="2014" name="PLoS Genet.">
        <title>Comparative Genomic Analysis of N2-Fixing and Non-N2-Fixing Paenibacillus spp.: Organization, Evolution and Expression of the Nitrogen Fixation Genes.</title>
        <authorList>
            <person name="Xie J.B."/>
            <person name="Du Z."/>
            <person name="Bai L."/>
            <person name="Tian C."/>
            <person name="Zhang Y."/>
            <person name="Xie J.Y."/>
            <person name="Wang T."/>
            <person name="Liu X."/>
            <person name="Chen X."/>
            <person name="Cheng Q."/>
            <person name="Chen S."/>
            <person name="Li J."/>
        </authorList>
    </citation>
    <scope>NUCLEOTIDE SEQUENCE [LARGE SCALE GENOMIC DNA]</scope>
    <source>
        <strain evidence="1 2">T27</strain>
    </source>
</reference>
<dbReference type="PATRIC" id="fig|1268072.3.peg.515"/>
<dbReference type="RefSeq" id="WP_025333018.1">
    <property type="nucleotide sequence ID" value="NZ_CP004078.1"/>
</dbReference>
<proteinExistence type="predicted"/>
<gene>
    <name evidence="1" type="ORF">PSAB_02440</name>
</gene>
<dbReference type="STRING" id="1268072.PSAB_02440"/>
<sequence length="69" mass="7530">MDAIVQVFLLEQPLWGDWMPSTCAFAGIESGGGIYEKKRCINDGILRKLAPLQAALVSPPVDWLSEGLL</sequence>
<accession>X4ZUE7</accession>
<protein>
    <submittedName>
        <fullName evidence="1">Uncharacterized protein</fullName>
    </submittedName>
</protein>